<keyword evidence="4" id="KW-1185">Reference proteome</keyword>
<proteinExistence type="predicted"/>
<evidence type="ECO:0000313" key="3">
    <source>
        <dbReference type="EnsemblPlants" id="KEH16697"/>
    </source>
</evidence>
<gene>
    <name evidence="2" type="ORF">MTR_0113s0060</name>
</gene>
<dbReference type="InterPro" id="IPR056924">
    <property type="entry name" value="SH3_Tf2-1"/>
</dbReference>
<evidence type="ECO:0000259" key="1">
    <source>
        <dbReference type="Pfam" id="PF24626"/>
    </source>
</evidence>
<sequence length="452" mass="51016">MVGSLIDVVADDCDVHFICINSREDSCPGTLVVHSGEGFGPDECFNHSKALFEMTGSSDAALEAVAQAVQQQPKAETGSDGTRMLETFLRNHPLTFKGRYDPDGAQKWLKEIERIFKVMQCSETQKVRFGTHMFAEEADDWWVSLLPVLEQDDAVGDMSVTEYAAKFVELAKFYPHYSVETAEFSRCIKFENGLRADIKRAIGYQQIRVFSELMKASQSRQKSYHDKRRKALEFQEGDHVFLRVTPLTGVGRALKSRKLTPKFIGPYQISERVGIVAYSVGLPPHLSNLHDVFHVSQLRKYVADPSHVIPRDDVQVRDNLTVETMPLRIDDRKVKSLRGKEIPLVRVVWGGATGESFTWELEKFHRSPREQLVLASRVSNFMARLASRPTRHGEQASSKLDFQIVVIRSPIFHSPRVRLELAMASNQFCELAIAGRCAREASYPVLCAVLLA</sequence>
<evidence type="ECO:0000313" key="4">
    <source>
        <dbReference type="Proteomes" id="UP000002051"/>
    </source>
</evidence>
<dbReference type="STRING" id="3880.A0A072TH32"/>
<reference evidence="3" key="3">
    <citation type="submission" date="2015-06" db="UniProtKB">
        <authorList>
            <consortium name="EnsemblPlants"/>
        </authorList>
    </citation>
    <scope>IDENTIFICATION</scope>
    <source>
        <strain evidence="3">cv. Jemalong A17</strain>
    </source>
</reference>
<evidence type="ECO:0000313" key="2">
    <source>
        <dbReference type="EMBL" id="KEH16697.1"/>
    </source>
</evidence>
<feature type="domain" description="Tf2-1-like SH3-like" evidence="1">
    <location>
        <begin position="237"/>
        <end position="302"/>
    </location>
</feature>
<dbReference type="HOGENOM" id="CLU_606056_0_0_1"/>
<organism evidence="2 4">
    <name type="scientific">Medicago truncatula</name>
    <name type="common">Barrel medic</name>
    <name type="synonym">Medicago tribuloides</name>
    <dbReference type="NCBI Taxonomy" id="3880"/>
    <lineage>
        <taxon>Eukaryota</taxon>
        <taxon>Viridiplantae</taxon>
        <taxon>Streptophyta</taxon>
        <taxon>Embryophyta</taxon>
        <taxon>Tracheophyta</taxon>
        <taxon>Spermatophyta</taxon>
        <taxon>Magnoliopsida</taxon>
        <taxon>eudicotyledons</taxon>
        <taxon>Gunneridae</taxon>
        <taxon>Pentapetalae</taxon>
        <taxon>rosids</taxon>
        <taxon>fabids</taxon>
        <taxon>Fabales</taxon>
        <taxon>Fabaceae</taxon>
        <taxon>Papilionoideae</taxon>
        <taxon>50 kb inversion clade</taxon>
        <taxon>NPAAA clade</taxon>
        <taxon>Hologalegina</taxon>
        <taxon>IRL clade</taxon>
        <taxon>Trifolieae</taxon>
        <taxon>Medicago</taxon>
    </lineage>
</organism>
<dbReference type="Proteomes" id="UP000002051">
    <property type="component" value="Unassembled WGS sequence"/>
</dbReference>
<dbReference type="AlphaFoldDB" id="A0A072TH32"/>
<dbReference type="EMBL" id="KL402838">
    <property type="protein sequence ID" value="KEH16697.1"/>
    <property type="molecule type" value="Genomic_DNA"/>
</dbReference>
<protein>
    <submittedName>
        <fullName evidence="2">Chromo domain protein</fullName>
    </submittedName>
</protein>
<reference evidence="2 4" key="2">
    <citation type="journal article" date="2014" name="BMC Genomics">
        <title>An improved genome release (version Mt4.0) for the model legume Medicago truncatula.</title>
        <authorList>
            <person name="Tang H."/>
            <person name="Krishnakumar V."/>
            <person name="Bidwell S."/>
            <person name="Rosen B."/>
            <person name="Chan A."/>
            <person name="Zhou S."/>
            <person name="Gentzbittel L."/>
            <person name="Childs K.L."/>
            <person name="Yandell M."/>
            <person name="Gundlach H."/>
            <person name="Mayer K.F."/>
            <person name="Schwartz D.C."/>
            <person name="Town C.D."/>
        </authorList>
    </citation>
    <scope>GENOME REANNOTATION</scope>
    <source>
        <strain evidence="2">A17</strain>
        <strain evidence="3 4">cv. Jemalong A17</strain>
    </source>
</reference>
<dbReference type="Pfam" id="PF24626">
    <property type="entry name" value="SH3_Tf2-1"/>
    <property type="match status" value="1"/>
</dbReference>
<name>A0A072TH32_MEDTR</name>
<reference evidence="2 4" key="1">
    <citation type="journal article" date="2011" name="Nature">
        <title>The Medicago genome provides insight into the evolution of rhizobial symbioses.</title>
        <authorList>
            <person name="Young N.D."/>
            <person name="Debelle F."/>
            <person name="Oldroyd G.E."/>
            <person name="Geurts R."/>
            <person name="Cannon S.B."/>
            <person name="Udvardi M.K."/>
            <person name="Benedito V.A."/>
            <person name="Mayer K.F."/>
            <person name="Gouzy J."/>
            <person name="Schoof H."/>
            <person name="Van de Peer Y."/>
            <person name="Proost S."/>
            <person name="Cook D.R."/>
            <person name="Meyers B.C."/>
            <person name="Spannagl M."/>
            <person name="Cheung F."/>
            <person name="De Mita S."/>
            <person name="Krishnakumar V."/>
            <person name="Gundlach H."/>
            <person name="Zhou S."/>
            <person name="Mudge J."/>
            <person name="Bharti A.K."/>
            <person name="Murray J.D."/>
            <person name="Naoumkina M.A."/>
            <person name="Rosen B."/>
            <person name="Silverstein K.A."/>
            <person name="Tang H."/>
            <person name="Rombauts S."/>
            <person name="Zhao P.X."/>
            <person name="Zhou P."/>
            <person name="Barbe V."/>
            <person name="Bardou P."/>
            <person name="Bechner M."/>
            <person name="Bellec A."/>
            <person name="Berger A."/>
            <person name="Berges H."/>
            <person name="Bidwell S."/>
            <person name="Bisseling T."/>
            <person name="Choisne N."/>
            <person name="Couloux A."/>
            <person name="Denny R."/>
            <person name="Deshpande S."/>
            <person name="Dai X."/>
            <person name="Doyle J.J."/>
            <person name="Dudez A.M."/>
            <person name="Farmer A.D."/>
            <person name="Fouteau S."/>
            <person name="Franken C."/>
            <person name="Gibelin C."/>
            <person name="Gish J."/>
            <person name="Goldstein S."/>
            <person name="Gonzalez A.J."/>
            <person name="Green P.J."/>
            <person name="Hallab A."/>
            <person name="Hartog M."/>
            <person name="Hua A."/>
            <person name="Humphray S.J."/>
            <person name="Jeong D.H."/>
            <person name="Jing Y."/>
            <person name="Jocker A."/>
            <person name="Kenton S.M."/>
            <person name="Kim D.J."/>
            <person name="Klee K."/>
            <person name="Lai H."/>
            <person name="Lang C."/>
            <person name="Lin S."/>
            <person name="Macmil S.L."/>
            <person name="Magdelenat G."/>
            <person name="Matthews L."/>
            <person name="McCorrison J."/>
            <person name="Monaghan E.L."/>
            <person name="Mun J.H."/>
            <person name="Najar F.Z."/>
            <person name="Nicholson C."/>
            <person name="Noirot C."/>
            <person name="O'Bleness M."/>
            <person name="Paule C.R."/>
            <person name="Poulain J."/>
            <person name="Prion F."/>
            <person name="Qin B."/>
            <person name="Qu C."/>
            <person name="Retzel E.F."/>
            <person name="Riddle C."/>
            <person name="Sallet E."/>
            <person name="Samain S."/>
            <person name="Samson N."/>
            <person name="Sanders I."/>
            <person name="Saurat O."/>
            <person name="Scarpelli C."/>
            <person name="Schiex T."/>
            <person name="Segurens B."/>
            <person name="Severin A.J."/>
            <person name="Sherrier D.J."/>
            <person name="Shi R."/>
            <person name="Sims S."/>
            <person name="Singer S.R."/>
            <person name="Sinharoy S."/>
            <person name="Sterck L."/>
            <person name="Viollet A."/>
            <person name="Wang B.B."/>
            <person name="Wang K."/>
            <person name="Wang M."/>
            <person name="Wang X."/>
            <person name="Warfsmann J."/>
            <person name="Weissenbach J."/>
            <person name="White D.D."/>
            <person name="White J.D."/>
            <person name="Wiley G.B."/>
            <person name="Wincker P."/>
            <person name="Xing Y."/>
            <person name="Yang L."/>
            <person name="Yao Z."/>
            <person name="Ying F."/>
            <person name="Zhai J."/>
            <person name="Zhou L."/>
            <person name="Zuber A."/>
            <person name="Denarie J."/>
            <person name="Dixon R.A."/>
            <person name="May G.D."/>
            <person name="Schwartz D.C."/>
            <person name="Rogers J."/>
            <person name="Quetier F."/>
            <person name="Town C.D."/>
            <person name="Roe B.A."/>
        </authorList>
    </citation>
    <scope>NUCLEOTIDE SEQUENCE [LARGE SCALE GENOMIC DNA]</scope>
    <source>
        <strain evidence="2">A17</strain>
        <strain evidence="3 4">cv. Jemalong A17</strain>
    </source>
</reference>
<dbReference type="EnsemblPlants" id="KEH16697">
    <property type="protein sequence ID" value="KEH16697"/>
    <property type="gene ID" value="MTR_0113s0060"/>
</dbReference>
<dbReference type="PANTHER" id="PTHR46148:SF60">
    <property type="entry name" value="CHROMO DOMAIN-CONTAINING PROTEIN"/>
    <property type="match status" value="1"/>
</dbReference>
<dbReference type="PANTHER" id="PTHR46148">
    <property type="entry name" value="CHROMO DOMAIN-CONTAINING PROTEIN"/>
    <property type="match status" value="1"/>
</dbReference>
<accession>A0A072TH32</accession>